<name>A0A5C4SX66_9BACL</name>
<accession>A0A5C4SX66</accession>
<organism evidence="1 2">
    <name type="scientific">Paenibacillus hemerocallicola</name>
    <dbReference type="NCBI Taxonomy" id="1172614"/>
    <lineage>
        <taxon>Bacteria</taxon>
        <taxon>Bacillati</taxon>
        <taxon>Bacillota</taxon>
        <taxon>Bacilli</taxon>
        <taxon>Bacillales</taxon>
        <taxon>Paenibacillaceae</taxon>
        <taxon>Paenibacillus</taxon>
    </lineage>
</organism>
<dbReference type="InterPro" id="IPR015943">
    <property type="entry name" value="WD40/YVTN_repeat-like_dom_sf"/>
</dbReference>
<sequence>MNRTAIEPVEVKRSATFPFGTVEELGAPIHNSTSHAAAFVKTGEGRTIMYLSLDGAQGEDARLGIVDLDEERMLKAIRLPDAMGGFTMTVANDRSVYVASHNKGNVYRYTPADGKLETLGKPTPETTFGYSLIPAGDDAVYGGTYPGAAFYEYSPAGGFRVHGPKPFEPGEHYVRSLAHWSEAGVTYVGIGSHPRLKRYEHDAGHTEELLPESYRNDEFVYDLNIEGGRLFVRLNPSNRMLVYRLALDGQGRVTEELEREVPNVGSLGVSEEYEGSVYYTSSGTIHRYDIGTGESVSLGIDTTIAPFKLSFVQLADQESFPGRTLIGAGCRMGKTRIFKYNPTTGAIRITDLDIEGVPTNVQCVVAGSDGQIYAGAFLVGGTSIFDPSTGLFTEHKGVGQTENIAEVGGKMYFSVYPHAKLFEYDPAQPWTMAQGGSNPRQLFNLSAEEQDRPYGLTVGGDVLYIGTICGYGKLGGSITAFEPRSGARKVYRNPLPELSIVTLVYRGGKLYGGTNVWGGLGIKPARSEAELLVFDVFTEEARGIPLPAPGLKAITALTFGTDGLLWGMSEGYVFAFDPADETYVHLAHLFPELRYGEQSIWRDASLRFGRDGALYGTVQGMHLFRYDPATVSLERLVEDGARFLAEDREGRLYFSDGKTRLRRYTLPG</sequence>
<reference evidence="1 2" key="1">
    <citation type="submission" date="2019-05" db="EMBL/GenBank/DDBJ databases">
        <title>We sequenced the genome of Paenibacillus hemerocallicola KCTC 33185 for further insight into its adaptation and study the phylogeny of Paenibacillus.</title>
        <authorList>
            <person name="Narsing Rao M.P."/>
        </authorList>
    </citation>
    <scope>NUCLEOTIDE SEQUENCE [LARGE SCALE GENOMIC DNA]</scope>
    <source>
        <strain evidence="1 2">KCTC 33185</strain>
    </source>
</reference>
<gene>
    <name evidence="1" type="ORF">FE784_40135</name>
</gene>
<dbReference type="AlphaFoldDB" id="A0A5C4SX66"/>
<dbReference type="Proteomes" id="UP000307943">
    <property type="component" value="Unassembled WGS sequence"/>
</dbReference>
<dbReference type="RefSeq" id="WP_139607909.1">
    <property type="nucleotide sequence ID" value="NZ_VDCQ01000131.1"/>
</dbReference>
<evidence type="ECO:0000313" key="1">
    <source>
        <dbReference type="EMBL" id="TNJ54014.1"/>
    </source>
</evidence>
<proteinExistence type="predicted"/>
<dbReference type="SUPFAM" id="SSF75011">
    <property type="entry name" value="3-carboxy-cis,cis-mucoante lactonizing enzyme"/>
    <property type="match status" value="1"/>
</dbReference>
<dbReference type="Gene3D" id="2.130.10.10">
    <property type="entry name" value="YVTN repeat-like/Quinoprotein amine dehydrogenase"/>
    <property type="match status" value="1"/>
</dbReference>
<evidence type="ECO:0008006" key="3">
    <source>
        <dbReference type="Google" id="ProtNLM"/>
    </source>
</evidence>
<evidence type="ECO:0000313" key="2">
    <source>
        <dbReference type="Proteomes" id="UP000307943"/>
    </source>
</evidence>
<protein>
    <recommendedName>
        <fullName evidence="3">WD40 repeat domain-containing protein</fullName>
    </recommendedName>
</protein>
<dbReference type="OrthoDB" id="843723at2"/>
<dbReference type="SUPFAM" id="SSF101898">
    <property type="entry name" value="NHL repeat"/>
    <property type="match status" value="1"/>
</dbReference>
<keyword evidence="2" id="KW-1185">Reference proteome</keyword>
<comment type="caution">
    <text evidence="1">The sequence shown here is derived from an EMBL/GenBank/DDBJ whole genome shotgun (WGS) entry which is preliminary data.</text>
</comment>
<dbReference type="EMBL" id="VDCQ01000131">
    <property type="protein sequence ID" value="TNJ54014.1"/>
    <property type="molecule type" value="Genomic_DNA"/>
</dbReference>